<evidence type="ECO:0000259" key="1">
    <source>
        <dbReference type="SMART" id="SM00382"/>
    </source>
</evidence>
<dbReference type="InterPro" id="IPR011704">
    <property type="entry name" value="ATPase_dyneun-rel_AAA"/>
</dbReference>
<dbReference type="Proteomes" id="UP000316213">
    <property type="component" value="Unassembled WGS sequence"/>
</dbReference>
<gene>
    <name evidence="2" type="primary">mcrB</name>
    <name evidence="2" type="ORF">Pla100_50200</name>
</gene>
<dbReference type="Gene3D" id="3.40.50.300">
    <property type="entry name" value="P-loop containing nucleotide triphosphate hydrolases"/>
    <property type="match status" value="1"/>
</dbReference>
<feature type="domain" description="AAA+ ATPase" evidence="1">
    <location>
        <begin position="279"/>
        <end position="464"/>
    </location>
</feature>
<protein>
    <submittedName>
        <fullName evidence="2">5-methylcytosine-specific restriction enzyme B</fullName>
        <ecNumber evidence="2">3.1.21.-</ecNumber>
    </submittedName>
</protein>
<dbReference type="InterPro" id="IPR027417">
    <property type="entry name" value="P-loop_NTPase"/>
</dbReference>
<comment type="caution">
    <text evidence="2">The sequence shown here is derived from an EMBL/GenBank/DDBJ whole genome shotgun (WGS) entry which is preliminary data.</text>
</comment>
<organism evidence="2 3">
    <name type="scientific">Neorhodopirellula pilleata</name>
    <dbReference type="NCBI Taxonomy" id="2714738"/>
    <lineage>
        <taxon>Bacteria</taxon>
        <taxon>Pseudomonadati</taxon>
        <taxon>Planctomycetota</taxon>
        <taxon>Planctomycetia</taxon>
        <taxon>Pirellulales</taxon>
        <taxon>Pirellulaceae</taxon>
        <taxon>Neorhodopirellula</taxon>
    </lineage>
</organism>
<dbReference type="SUPFAM" id="SSF52540">
    <property type="entry name" value="P-loop containing nucleoside triphosphate hydrolases"/>
    <property type="match status" value="1"/>
</dbReference>
<dbReference type="GO" id="GO:0016887">
    <property type="term" value="F:ATP hydrolysis activity"/>
    <property type="evidence" value="ECO:0007669"/>
    <property type="project" value="InterPro"/>
</dbReference>
<dbReference type="InterPro" id="IPR052934">
    <property type="entry name" value="Methyl-DNA_Rec/Restrict_Enz"/>
</dbReference>
<dbReference type="AlphaFoldDB" id="A0A5C5ZWI8"/>
<dbReference type="GO" id="GO:0005524">
    <property type="term" value="F:ATP binding"/>
    <property type="evidence" value="ECO:0007669"/>
    <property type="project" value="InterPro"/>
</dbReference>
<dbReference type="Pfam" id="PF07728">
    <property type="entry name" value="AAA_5"/>
    <property type="match status" value="1"/>
</dbReference>
<dbReference type="PANTHER" id="PTHR37291:SF1">
    <property type="entry name" value="TYPE IV METHYL-DIRECTED RESTRICTION ENZYME ECOKMCRB SUBUNIT"/>
    <property type="match status" value="1"/>
</dbReference>
<dbReference type="EC" id="3.1.21.-" evidence="2"/>
<dbReference type="EMBL" id="SJPM01000014">
    <property type="protein sequence ID" value="TWT91629.1"/>
    <property type="molecule type" value="Genomic_DNA"/>
</dbReference>
<dbReference type="PANTHER" id="PTHR37291">
    <property type="entry name" value="5-METHYLCYTOSINE-SPECIFIC RESTRICTION ENZYME B"/>
    <property type="match status" value="1"/>
</dbReference>
<sequence length="600" mass="68860">MAKFPGPNSDLIYEFASQWREQCLIGEGSLLWQGENVWTQNSLASFNKCFIENADESDATFENKFKLQLGSEDTTTTKLAVEMLAVHLSFTSSVGLIRKRGLIDEVLSWKEIKVPKSENARLNNVLSSGIGGAGMGYNLNRPYELMFIGRLAIEINNKSSAERLTLLADHVALRTLMDNIPTDKAVQSRDVLLHLLFPDQYERIASQNHKRLIADTFSEMLSEGEMGDDDQDDRIVSIRRRLQECLPERNLDFYESPLYECWFASHRSNEIEPIEALSHKRQIVFFGPPGTGKTHEARAVADRAIRRSLLKLWGPNKYFSHDSIQSLVKGRWRRVQFHPGYAYEDFIRGLQLVGDGKTDYRKGVLLRIVDNLNDDSDEMKKIPFVVILDEMNRADLSKVFGEAFSLMEDRGLPVQLAGQDEIPLEVSLPDNLFFIGTMNLIDQSLEQIDFALRRRFLWFFRGFDREQFLEVAQYRWNKIQADLPRVNSWDQFAGEFELLADRAERLNRLISEHRSLGQQYEIGHVYFCDVVSFIKEDLKANPGRQRVLFNNKGVGLAKTLGVLWQYSLEPLLGQYLSGIDQVDRSQFLTDAWNVFGKGSK</sequence>
<keyword evidence="3" id="KW-1185">Reference proteome</keyword>
<name>A0A5C5ZWI8_9BACT</name>
<dbReference type="OrthoDB" id="9781481at2"/>
<dbReference type="InterPro" id="IPR003593">
    <property type="entry name" value="AAA+_ATPase"/>
</dbReference>
<dbReference type="SMART" id="SM00382">
    <property type="entry name" value="AAA"/>
    <property type="match status" value="1"/>
</dbReference>
<dbReference type="RefSeq" id="WP_146581025.1">
    <property type="nucleotide sequence ID" value="NZ_SJPM01000014.1"/>
</dbReference>
<evidence type="ECO:0000313" key="3">
    <source>
        <dbReference type="Proteomes" id="UP000316213"/>
    </source>
</evidence>
<accession>A0A5C5ZWI8</accession>
<proteinExistence type="predicted"/>
<keyword evidence="2" id="KW-0378">Hydrolase</keyword>
<reference evidence="2 3" key="1">
    <citation type="submission" date="2019-02" db="EMBL/GenBank/DDBJ databases">
        <title>Deep-cultivation of Planctomycetes and their phenomic and genomic characterization uncovers novel biology.</title>
        <authorList>
            <person name="Wiegand S."/>
            <person name="Jogler M."/>
            <person name="Boedeker C."/>
            <person name="Pinto D."/>
            <person name="Vollmers J."/>
            <person name="Rivas-Marin E."/>
            <person name="Kohn T."/>
            <person name="Peeters S.H."/>
            <person name="Heuer A."/>
            <person name="Rast P."/>
            <person name="Oberbeckmann S."/>
            <person name="Bunk B."/>
            <person name="Jeske O."/>
            <person name="Meyerdierks A."/>
            <person name="Storesund J.E."/>
            <person name="Kallscheuer N."/>
            <person name="Luecker S."/>
            <person name="Lage O.M."/>
            <person name="Pohl T."/>
            <person name="Merkel B.J."/>
            <person name="Hornburger P."/>
            <person name="Mueller R.-W."/>
            <person name="Bruemmer F."/>
            <person name="Labrenz M."/>
            <person name="Spormann A.M."/>
            <person name="Op Den Camp H."/>
            <person name="Overmann J."/>
            <person name="Amann R."/>
            <person name="Jetten M.S.M."/>
            <person name="Mascher T."/>
            <person name="Medema M.H."/>
            <person name="Devos D.P."/>
            <person name="Kaster A.-K."/>
            <person name="Ovreas L."/>
            <person name="Rohde M."/>
            <person name="Galperin M.Y."/>
            <person name="Jogler C."/>
        </authorList>
    </citation>
    <scope>NUCLEOTIDE SEQUENCE [LARGE SCALE GENOMIC DNA]</scope>
    <source>
        <strain evidence="2 3">Pla100</strain>
    </source>
</reference>
<evidence type="ECO:0000313" key="2">
    <source>
        <dbReference type="EMBL" id="TWT91629.1"/>
    </source>
</evidence>